<keyword evidence="8" id="KW-0675">Receptor</keyword>
<dbReference type="AlphaFoldDB" id="A0A6H5ILW3"/>
<dbReference type="InterPro" id="IPR001320">
    <property type="entry name" value="Iontro_rcpt_C"/>
</dbReference>
<dbReference type="FunFam" id="1.10.287.70:FF:000143">
    <property type="entry name" value="Probable glutamate receptor"/>
    <property type="match status" value="1"/>
</dbReference>
<evidence type="ECO:0000256" key="9">
    <source>
        <dbReference type="ARBA" id="ARBA00023180"/>
    </source>
</evidence>
<evidence type="ECO:0008006" key="17">
    <source>
        <dbReference type="Google" id="ProtNLM"/>
    </source>
</evidence>
<proteinExistence type="inferred from homology"/>
<keyword evidence="11" id="KW-0407">Ion channel</keyword>
<dbReference type="SMART" id="SM00079">
    <property type="entry name" value="PBPe"/>
    <property type="match status" value="1"/>
</dbReference>
<dbReference type="Pfam" id="PF00060">
    <property type="entry name" value="Lig_chan"/>
    <property type="match status" value="1"/>
</dbReference>
<dbReference type="FunFam" id="3.40.190.10:FF:000024">
    <property type="entry name" value="Glutamate receptor, ionotropic, delta 1"/>
    <property type="match status" value="1"/>
</dbReference>
<keyword evidence="10" id="KW-1071">Ligand-gated ion channel</keyword>
<dbReference type="Gene3D" id="1.10.287.70">
    <property type="match status" value="1"/>
</dbReference>
<evidence type="ECO:0000313" key="16">
    <source>
        <dbReference type="Proteomes" id="UP000479190"/>
    </source>
</evidence>
<dbReference type="Gene3D" id="3.40.190.10">
    <property type="entry name" value="Periplasmic binding protein-like II"/>
    <property type="match status" value="3"/>
</dbReference>
<evidence type="ECO:0000256" key="3">
    <source>
        <dbReference type="ARBA" id="ARBA00022448"/>
    </source>
</evidence>
<feature type="transmembrane region" description="Helical" evidence="12">
    <location>
        <begin position="154"/>
        <end position="172"/>
    </location>
</feature>
<dbReference type="SUPFAM" id="SSF81324">
    <property type="entry name" value="Voltage-gated potassium channels"/>
    <property type="match status" value="1"/>
</dbReference>
<keyword evidence="5 12" id="KW-1133">Transmembrane helix</keyword>
<keyword evidence="9" id="KW-0325">Glycoprotein</keyword>
<keyword evidence="7 12" id="KW-0472">Membrane</keyword>
<dbReference type="GO" id="GO:0015276">
    <property type="term" value="F:ligand-gated monoatomic ion channel activity"/>
    <property type="evidence" value="ECO:0007669"/>
    <property type="project" value="InterPro"/>
</dbReference>
<reference evidence="15 16" key="1">
    <citation type="submission" date="2020-02" db="EMBL/GenBank/DDBJ databases">
        <authorList>
            <person name="Ferguson B K."/>
        </authorList>
    </citation>
    <scope>NUCLEOTIDE SEQUENCE [LARGE SCALE GENOMIC DNA]</scope>
</reference>
<dbReference type="SUPFAM" id="SSF53850">
    <property type="entry name" value="Periplasmic binding protein-like II"/>
    <property type="match status" value="1"/>
</dbReference>
<feature type="domain" description="Ionotropic glutamate receptor C-terminal" evidence="13">
    <location>
        <begin position="30"/>
        <end position="432"/>
    </location>
</feature>
<accession>A0A6H5ILW3</accession>
<comment type="subcellular location">
    <subcellularLocation>
        <location evidence="1">Membrane</location>
        <topology evidence="1">Multi-pass membrane protein</topology>
    </subcellularLocation>
</comment>
<dbReference type="SMART" id="SM00918">
    <property type="entry name" value="Lig_chan-Glu_bd"/>
    <property type="match status" value="1"/>
</dbReference>
<keyword evidence="6" id="KW-0406">Ion transport</keyword>
<organism evidence="15 16">
    <name type="scientific">Trichogramma brassicae</name>
    <dbReference type="NCBI Taxonomy" id="86971"/>
    <lineage>
        <taxon>Eukaryota</taxon>
        <taxon>Metazoa</taxon>
        <taxon>Ecdysozoa</taxon>
        <taxon>Arthropoda</taxon>
        <taxon>Hexapoda</taxon>
        <taxon>Insecta</taxon>
        <taxon>Pterygota</taxon>
        <taxon>Neoptera</taxon>
        <taxon>Endopterygota</taxon>
        <taxon>Hymenoptera</taxon>
        <taxon>Apocrita</taxon>
        <taxon>Proctotrupomorpha</taxon>
        <taxon>Chalcidoidea</taxon>
        <taxon>Trichogrammatidae</taxon>
        <taxon>Trichogramma</taxon>
    </lineage>
</organism>
<dbReference type="Pfam" id="PF10613">
    <property type="entry name" value="Lig_chan-Glu_bd"/>
    <property type="match status" value="1"/>
</dbReference>
<gene>
    <name evidence="15" type="ORF">TBRA_LOCUS10193</name>
</gene>
<evidence type="ECO:0000313" key="15">
    <source>
        <dbReference type="EMBL" id="CAB0038410.1"/>
    </source>
</evidence>
<comment type="similarity">
    <text evidence="2">Belongs to the glutamate-gated ion channel (TC 1.A.10.1) family.</text>
</comment>
<feature type="transmembrane region" description="Helical" evidence="12">
    <location>
        <begin position="237"/>
        <end position="260"/>
    </location>
</feature>
<evidence type="ECO:0000256" key="8">
    <source>
        <dbReference type="ARBA" id="ARBA00023170"/>
    </source>
</evidence>
<dbReference type="OrthoDB" id="5984008at2759"/>
<evidence type="ECO:0000256" key="6">
    <source>
        <dbReference type="ARBA" id="ARBA00023065"/>
    </source>
</evidence>
<dbReference type="EMBL" id="CADCXV010000906">
    <property type="protein sequence ID" value="CAB0038410.1"/>
    <property type="molecule type" value="Genomic_DNA"/>
</dbReference>
<evidence type="ECO:0000256" key="12">
    <source>
        <dbReference type="SAM" id="Phobius"/>
    </source>
</evidence>
<evidence type="ECO:0000256" key="5">
    <source>
        <dbReference type="ARBA" id="ARBA00022989"/>
    </source>
</evidence>
<feature type="domain" description="Ionotropic glutamate receptor L-glutamate and glycine-binding" evidence="14">
    <location>
        <begin position="40"/>
        <end position="98"/>
    </location>
</feature>
<dbReference type="InterPro" id="IPR015683">
    <property type="entry name" value="Ionotropic_Glu_rcpt"/>
</dbReference>
<evidence type="ECO:0000259" key="14">
    <source>
        <dbReference type="SMART" id="SM00918"/>
    </source>
</evidence>
<evidence type="ECO:0000256" key="4">
    <source>
        <dbReference type="ARBA" id="ARBA00022692"/>
    </source>
</evidence>
<keyword evidence="16" id="KW-1185">Reference proteome</keyword>
<evidence type="ECO:0000259" key="13">
    <source>
        <dbReference type="SMART" id="SM00079"/>
    </source>
</evidence>
<evidence type="ECO:0000256" key="1">
    <source>
        <dbReference type="ARBA" id="ARBA00004141"/>
    </source>
</evidence>
<evidence type="ECO:0000256" key="11">
    <source>
        <dbReference type="ARBA" id="ARBA00023303"/>
    </source>
</evidence>
<dbReference type="GO" id="GO:0016020">
    <property type="term" value="C:membrane"/>
    <property type="evidence" value="ECO:0007669"/>
    <property type="project" value="UniProtKB-SubCell"/>
</dbReference>
<keyword evidence="3" id="KW-0813">Transport</keyword>
<protein>
    <recommendedName>
        <fullName evidence="17">Ionotropic glutamate receptor C-terminal domain-containing protein</fullName>
    </recommendedName>
</protein>
<evidence type="ECO:0000256" key="2">
    <source>
        <dbReference type="ARBA" id="ARBA00008685"/>
    </source>
</evidence>
<dbReference type="PANTHER" id="PTHR18966">
    <property type="entry name" value="IONOTROPIC GLUTAMATE RECEPTOR"/>
    <property type="match status" value="1"/>
</dbReference>
<evidence type="ECO:0000256" key="10">
    <source>
        <dbReference type="ARBA" id="ARBA00023286"/>
    </source>
</evidence>
<evidence type="ECO:0000256" key="7">
    <source>
        <dbReference type="ARBA" id="ARBA00023136"/>
    </source>
</evidence>
<dbReference type="Proteomes" id="UP000479190">
    <property type="component" value="Unassembled WGS sequence"/>
</dbReference>
<name>A0A6H5ILW3_9HYME</name>
<keyword evidence="4 12" id="KW-0812">Transmembrane</keyword>
<sequence length="648" mass="74583">MSKRRLPSCEHQLAHCDRRVERMATRTIPTYSVVTIPKAPFVMQSSVDGRFSGLLIDLLNELARRLRFKYKITVLGENEYGIMNDEGEWDGMIGMLKDGEADIGLAALSIMSERRRVVDFTEAVFPAVGISVLMRQPVVPTTLFRFLTILEVDVWLCIIGAYFLTSLLIWIFDAWSPYSYQNVVKNPKKAGVDEKDIDDECKRIFSLRESLWFCLTSLTPHGGGEAPRNLSGQLVAATWWLFGFIVVASYTANLAAFLTISKFEKVIESFDDLVEQYKFSYSVVENSTTYRYFLRMRDIEMRFYEIWKDTTLNDSLSHYERAQLAVWEYPLSDKFIRIFAALKQHGLLKSFDEAIERLEAPQSKFAFITEATDVKYRALTDCQYKEIGPEFAKKPYAIALQKNSNLTQAFNNVKDMREKNLLIITHQTHSKSPIRLMTMNGNDQIASHFSIEAKRARTDNSHAETCRAACPKPRCYTRSRYISVYTTTPEKCQKCNNLPARIAEESSSSTRDFCYGPARANRSSKQQQQQQHSVVNIKIYTTERRVARAHTQTAALLYTEFCIWNARDHKWSCFACSIPSASRYSRSPTSASETIMVRTSARRKRSWSSATTTRNSERSGFRRSTIESTVRYTSTTFFFVHCLNRFYL</sequence>
<dbReference type="InterPro" id="IPR019594">
    <property type="entry name" value="Glu/Gly-bd"/>
</dbReference>